<dbReference type="eggNOG" id="ENOG5030C9Z">
    <property type="taxonomic scope" value="Bacteria"/>
</dbReference>
<evidence type="ECO:0000313" key="2">
    <source>
        <dbReference type="EMBL" id="ABC45647.1"/>
    </source>
</evidence>
<accession>Q2S4U5</accession>
<gene>
    <name evidence="2" type="ordered locus">SRU_0648</name>
</gene>
<protein>
    <submittedName>
        <fullName evidence="2">Uncharacterized protein</fullName>
    </submittedName>
</protein>
<organism evidence="2 3">
    <name type="scientific">Salinibacter ruber (strain DSM 13855 / M31)</name>
    <dbReference type="NCBI Taxonomy" id="309807"/>
    <lineage>
        <taxon>Bacteria</taxon>
        <taxon>Pseudomonadati</taxon>
        <taxon>Rhodothermota</taxon>
        <taxon>Rhodothermia</taxon>
        <taxon>Rhodothermales</taxon>
        <taxon>Salinibacteraceae</taxon>
        <taxon>Salinibacter</taxon>
    </lineage>
</organism>
<keyword evidence="3" id="KW-1185">Reference proteome</keyword>
<name>Q2S4U5_SALRD</name>
<dbReference type="STRING" id="309807.SRU_0648"/>
<reference evidence="2 3" key="1">
    <citation type="journal article" date="2005" name="Proc. Natl. Acad. Sci. U.S.A.">
        <title>The genome of Salinibacter ruber: convergence and gene exchange among hyperhalophilic bacteria and archaea.</title>
        <authorList>
            <person name="Mongodin E.F."/>
            <person name="Nelson K.E."/>
            <person name="Daugherty S."/>
            <person name="Deboy R.T."/>
            <person name="Wister J."/>
            <person name="Khouri H."/>
            <person name="Weidman J."/>
            <person name="Walsh D.A."/>
            <person name="Papke R.T."/>
            <person name="Sanchez Perez G."/>
            <person name="Sharma A.K."/>
            <person name="Nesbo C.L."/>
            <person name="MacLeod D."/>
            <person name="Bapteste E."/>
            <person name="Doolittle W.F."/>
            <person name="Charlebois R.L."/>
            <person name="Legault B."/>
            <person name="Rodriguez-Valera F."/>
        </authorList>
    </citation>
    <scope>NUCLEOTIDE SEQUENCE [LARGE SCALE GENOMIC DNA]</scope>
    <source>
        <strain evidence="3">DSM 13855 / CECT 5946 / M31</strain>
    </source>
</reference>
<dbReference type="KEGG" id="sru:SRU_0648"/>
<dbReference type="OrthoDB" id="1495321at2"/>
<proteinExistence type="predicted"/>
<dbReference type="AlphaFoldDB" id="Q2S4U5"/>
<evidence type="ECO:0000256" key="1">
    <source>
        <dbReference type="SAM" id="MobiDB-lite"/>
    </source>
</evidence>
<sequence length="184" mass="20290">MWGAGAGGVASSDAPAPPGRISRGGRAFKNGPVLVNWLAFLMSSSSDRPDFVPEYNKPDAPGLHMNFDNTVSLYHIVRPDDDFETAAQDVFALLKEAQAEFPDWPRVLYLDIQGHARDDERLEEDMVELQQEFLLAAMGKFFTALALPLVSVVNPGDQVNDLPDELVLQPPDAELPEETAWPKE</sequence>
<dbReference type="Proteomes" id="UP000008674">
    <property type="component" value="Chromosome"/>
</dbReference>
<feature type="region of interest" description="Disordered" evidence="1">
    <location>
        <begin position="1"/>
        <end position="25"/>
    </location>
</feature>
<evidence type="ECO:0000313" key="3">
    <source>
        <dbReference type="Proteomes" id="UP000008674"/>
    </source>
</evidence>
<dbReference type="EMBL" id="CP000159">
    <property type="protein sequence ID" value="ABC45647.1"/>
    <property type="molecule type" value="Genomic_DNA"/>
</dbReference>
<dbReference type="HOGENOM" id="CLU_126006_0_0_10"/>
<dbReference type="EnsemblBacteria" id="ABC45647">
    <property type="protein sequence ID" value="ABC45647"/>
    <property type="gene ID" value="SRU_0648"/>
</dbReference>